<comment type="caution">
    <text evidence="2">The sequence shown here is derived from an EMBL/GenBank/DDBJ whole genome shotgun (WGS) entry which is preliminary data.</text>
</comment>
<evidence type="ECO:0000313" key="3">
    <source>
        <dbReference type="Proteomes" id="UP000642673"/>
    </source>
</evidence>
<accession>A0ABQ3F112</accession>
<name>A0ABQ3F112_9ACTN</name>
<reference evidence="3" key="1">
    <citation type="journal article" date="2019" name="Int. J. Syst. Evol. Microbiol.">
        <title>The Global Catalogue of Microorganisms (GCM) 10K type strain sequencing project: providing services to taxonomists for standard genome sequencing and annotation.</title>
        <authorList>
            <consortium name="The Broad Institute Genomics Platform"/>
            <consortium name="The Broad Institute Genome Sequencing Center for Infectious Disease"/>
            <person name="Wu L."/>
            <person name="Ma J."/>
        </authorList>
    </citation>
    <scope>NUCLEOTIDE SEQUENCE [LARGE SCALE GENOMIC DNA]</scope>
    <source>
        <strain evidence="3">JCM 4738</strain>
    </source>
</reference>
<dbReference type="PANTHER" id="PTHR32011:SF2">
    <property type="entry name" value="OS08G0472400 PROTEIN"/>
    <property type="match status" value="1"/>
</dbReference>
<keyword evidence="3" id="KW-1185">Reference proteome</keyword>
<evidence type="ECO:0000313" key="2">
    <source>
        <dbReference type="EMBL" id="GHB68734.1"/>
    </source>
</evidence>
<sequence length="141" mass="15120">MKIGIEAARLLALADCCEIAPGLSEIELKGIEQEYGFEFADDHRAFLASGLPVSQPPEEGRGRTRGRTGATATPKGSDSDLSGPVEGIALSVRRGYWHPTWGQRPEDADEAFQQAQGLLARVPNCPTDANQALTCTLGHFL</sequence>
<dbReference type="EMBL" id="BMVP01000008">
    <property type="protein sequence ID" value="GHB68734.1"/>
    <property type="molecule type" value="Genomic_DNA"/>
</dbReference>
<dbReference type="Proteomes" id="UP000642673">
    <property type="component" value="Unassembled WGS sequence"/>
</dbReference>
<proteinExistence type="predicted"/>
<evidence type="ECO:0000256" key="1">
    <source>
        <dbReference type="SAM" id="MobiDB-lite"/>
    </source>
</evidence>
<dbReference type="PANTHER" id="PTHR32011">
    <property type="entry name" value="OS08G0472400 PROTEIN"/>
    <property type="match status" value="1"/>
</dbReference>
<gene>
    <name evidence="2" type="ORF">GCM10010347_43740</name>
</gene>
<feature type="region of interest" description="Disordered" evidence="1">
    <location>
        <begin position="49"/>
        <end position="84"/>
    </location>
</feature>
<protein>
    <submittedName>
        <fullName evidence="2">Uncharacterized protein</fullName>
    </submittedName>
</protein>
<organism evidence="2 3">
    <name type="scientific">Streptomyces cirratus</name>
    <dbReference type="NCBI Taxonomy" id="68187"/>
    <lineage>
        <taxon>Bacteria</taxon>
        <taxon>Bacillati</taxon>
        <taxon>Actinomycetota</taxon>
        <taxon>Actinomycetes</taxon>
        <taxon>Kitasatosporales</taxon>
        <taxon>Streptomycetaceae</taxon>
        <taxon>Streptomyces</taxon>
    </lineage>
</organism>